<accession>A0A9D4TK64</accession>
<dbReference type="GO" id="GO:0005524">
    <property type="term" value="F:ATP binding"/>
    <property type="evidence" value="ECO:0007669"/>
    <property type="project" value="UniProtKB-KW"/>
</dbReference>
<dbReference type="GO" id="GO:0019563">
    <property type="term" value="P:glycerol catabolic process"/>
    <property type="evidence" value="ECO:0007669"/>
    <property type="project" value="TreeGrafter"/>
</dbReference>
<dbReference type="FunFam" id="1.25.40.340:FF:000002">
    <property type="entry name" value="Dihydroxyacetone kinase, L subunit"/>
    <property type="match status" value="1"/>
</dbReference>
<evidence type="ECO:0000256" key="3">
    <source>
        <dbReference type="ARBA" id="ARBA00022741"/>
    </source>
</evidence>
<evidence type="ECO:0000256" key="4">
    <source>
        <dbReference type="ARBA" id="ARBA00022777"/>
    </source>
</evidence>
<dbReference type="NCBIfam" id="NF011049">
    <property type="entry name" value="PRK14479.1"/>
    <property type="match status" value="1"/>
</dbReference>
<feature type="domain" description="DhaK" evidence="10">
    <location>
        <begin position="6"/>
        <end position="333"/>
    </location>
</feature>
<keyword evidence="3" id="KW-0547">Nucleotide-binding</keyword>
<feature type="binding site" evidence="7">
    <location>
        <position position="111"/>
    </location>
    <ligand>
        <name>substrate</name>
    </ligand>
</feature>
<dbReference type="AlphaFoldDB" id="A0A9D4TK64"/>
<dbReference type="Pfam" id="PF02733">
    <property type="entry name" value="Dak1"/>
    <property type="match status" value="1"/>
</dbReference>
<dbReference type="Proteomes" id="UP001055712">
    <property type="component" value="Unassembled WGS sequence"/>
</dbReference>
<evidence type="ECO:0000256" key="7">
    <source>
        <dbReference type="PIRSR" id="PIRSR612734-2"/>
    </source>
</evidence>
<evidence type="ECO:0000256" key="6">
    <source>
        <dbReference type="PIRSR" id="PIRSR612734-1"/>
    </source>
</evidence>
<dbReference type="Pfam" id="PF02734">
    <property type="entry name" value="Dak2"/>
    <property type="match status" value="1"/>
</dbReference>
<dbReference type="InterPro" id="IPR004007">
    <property type="entry name" value="DhaL_dom"/>
</dbReference>
<evidence type="ECO:0000259" key="9">
    <source>
        <dbReference type="PROSITE" id="PS51480"/>
    </source>
</evidence>
<evidence type="ECO:0000256" key="2">
    <source>
        <dbReference type="ARBA" id="ARBA00022679"/>
    </source>
</evidence>
<dbReference type="Gene3D" id="3.40.50.10440">
    <property type="entry name" value="Dihydroxyacetone kinase, domain 1"/>
    <property type="match status" value="1"/>
</dbReference>
<evidence type="ECO:0000256" key="8">
    <source>
        <dbReference type="SAM" id="MobiDB-lite"/>
    </source>
</evidence>
<gene>
    <name evidence="11" type="ORF">D9Q98_010354</name>
</gene>
<dbReference type="SUPFAM" id="SSF82549">
    <property type="entry name" value="DAK1/DegV-like"/>
    <property type="match status" value="1"/>
</dbReference>
<dbReference type="InterPro" id="IPR012734">
    <property type="entry name" value="DhaK_ATP"/>
</dbReference>
<dbReference type="Gene3D" id="3.30.1180.20">
    <property type="entry name" value="Dihydroxyacetone kinase, domain 2"/>
    <property type="match status" value="1"/>
</dbReference>
<feature type="domain" description="DhaL" evidence="9">
    <location>
        <begin position="374"/>
        <end position="577"/>
    </location>
</feature>
<dbReference type="FunFam" id="3.40.50.10440:FF:000001">
    <property type="entry name" value="Dihydroxyacetone kinase, DhaK subunit"/>
    <property type="match status" value="1"/>
</dbReference>
<dbReference type="InterPro" id="IPR004006">
    <property type="entry name" value="DhaK_dom"/>
</dbReference>
<dbReference type="OrthoDB" id="1724672at2759"/>
<reference evidence="11" key="2">
    <citation type="submission" date="2020-11" db="EMBL/GenBank/DDBJ databases">
        <authorList>
            <person name="Cecchin M."/>
            <person name="Marcolungo L."/>
            <person name="Rossato M."/>
            <person name="Girolomoni L."/>
            <person name="Cosentino E."/>
            <person name="Cuine S."/>
            <person name="Li-Beisson Y."/>
            <person name="Delledonne M."/>
            <person name="Ballottari M."/>
        </authorList>
    </citation>
    <scope>NUCLEOTIDE SEQUENCE</scope>
    <source>
        <strain evidence="11">211/11P</strain>
        <tissue evidence="11">Whole cell</tissue>
    </source>
</reference>
<comment type="caution">
    <text evidence="11">The sequence shown here is derived from an EMBL/GenBank/DDBJ whole genome shotgun (WGS) entry which is preliminary data.</text>
</comment>
<dbReference type="PANTHER" id="PTHR28629:SF4">
    <property type="entry name" value="TRIOKINASE_FMN CYCLASE"/>
    <property type="match status" value="1"/>
</dbReference>
<dbReference type="PROSITE" id="PS51481">
    <property type="entry name" value="DHAK"/>
    <property type="match status" value="1"/>
</dbReference>
<sequence length="584" mass="57872">MALINDPSTVVSEALEGVVAASPHLALLDGFPEIKVVLDSTHDKATKVSVVSGGGSGHEPGMVGYVGAGMLSAAVCGDVFASPSEDAVLAAIRSTAGKAGCLLIVMNYTGDRLNFGAAAERAKAEGLAVEMVVVADDCALKSKAAVGRRGVAGTVLVHKCAGAAAASGASLAEVTAAAAAAVAAVGTMGVSLTGCTLFGQPRSSRVGPGELEMGLGIHGEPGAYKGQVRPVSDIIEELLTHIAGQAESYLPIKKGERVALLCNNLGSTTPLEMAVAAKAAAELVQRRLGAQLERLYCGRYLTSLEMHGLSLTLMRLHGDTLQLLDAPTQASAWPASPPHFCSSKPRLPVPAGATDEQEQEQDGSGGGEGGEEAQLLGRCISAACEALLAAEAELNALDAKVGDGDCGSTLAKGAAAIQRQLACLPLSDPAGAAVALGRTCGRSMGGTSGGVYKILLTAVAASLRQHKAHCLTLAALASALLQGGEAVSKYGGAVLGSRTMLDALLPAAKALQTAAQANQPAAQAASSAAAAAAAGAEATKGMAAAAGRSSYVPGEALAGNADPGAQAVAVWVAAVAGALGSSLL</sequence>
<dbReference type="Gene3D" id="1.25.40.340">
    <property type="match status" value="1"/>
</dbReference>
<reference evidence="11" key="1">
    <citation type="journal article" date="2019" name="Plant J.">
        <title>Chlorella vulgaris genome assembly and annotation reveals the molecular basis for metabolic acclimation to high light conditions.</title>
        <authorList>
            <person name="Cecchin M."/>
            <person name="Marcolungo L."/>
            <person name="Rossato M."/>
            <person name="Girolomoni L."/>
            <person name="Cosentino E."/>
            <person name="Cuine S."/>
            <person name="Li-Beisson Y."/>
            <person name="Delledonne M."/>
            <person name="Ballottari M."/>
        </authorList>
    </citation>
    <scope>NUCLEOTIDE SEQUENCE</scope>
    <source>
        <strain evidence="11">211/11P</strain>
    </source>
</reference>
<evidence type="ECO:0000313" key="12">
    <source>
        <dbReference type="Proteomes" id="UP001055712"/>
    </source>
</evidence>
<evidence type="ECO:0000259" key="10">
    <source>
        <dbReference type="PROSITE" id="PS51481"/>
    </source>
</evidence>
<keyword evidence="12" id="KW-1185">Reference proteome</keyword>
<feature type="region of interest" description="Disordered" evidence="8">
    <location>
        <begin position="334"/>
        <end position="372"/>
    </location>
</feature>
<keyword evidence="4" id="KW-0418">Kinase</keyword>
<name>A0A9D4TK64_CHLVU</name>
<dbReference type="GO" id="GO:0005829">
    <property type="term" value="C:cytosol"/>
    <property type="evidence" value="ECO:0007669"/>
    <property type="project" value="TreeGrafter"/>
</dbReference>
<feature type="binding site" evidence="7">
    <location>
        <begin position="55"/>
        <end position="58"/>
    </location>
    <ligand>
        <name>substrate</name>
    </ligand>
</feature>
<comment type="similarity">
    <text evidence="1">Belongs to the dihydroxyacetone kinase (DAK) family.</text>
</comment>
<dbReference type="FunFam" id="3.30.1180.20:FF:000001">
    <property type="entry name" value="Dihydroxyacetone kinase 1"/>
    <property type="match status" value="1"/>
</dbReference>
<evidence type="ECO:0000256" key="5">
    <source>
        <dbReference type="ARBA" id="ARBA00022840"/>
    </source>
</evidence>
<dbReference type="GO" id="GO:0004371">
    <property type="term" value="F:glycerone kinase activity"/>
    <property type="evidence" value="ECO:0007669"/>
    <property type="project" value="InterPro"/>
</dbReference>
<protein>
    <recommendedName>
        <fullName evidence="13">Dihydroxyacetone kinase</fullName>
    </recommendedName>
</protein>
<dbReference type="EMBL" id="SIDB01000010">
    <property type="protein sequence ID" value="KAI3427439.1"/>
    <property type="molecule type" value="Genomic_DNA"/>
</dbReference>
<dbReference type="NCBIfam" id="TIGR02361">
    <property type="entry name" value="dak_ATP"/>
    <property type="match status" value="1"/>
</dbReference>
<keyword evidence="2" id="KW-0808">Transferase</keyword>
<dbReference type="SUPFAM" id="SSF101473">
    <property type="entry name" value="DhaL-like"/>
    <property type="match status" value="1"/>
</dbReference>
<dbReference type="InterPro" id="IPR050861">
    <property type="entry name" value="Dihydroxyacetone_Kinase"/>
</dbReference>
<proteinExistence type="inferred from homology"/>
<organism evidence="11 12">
    <name type="scientific">Chlorella vulgaris</name>
    <name type="common">Green alga</name>
    <dbReference type="NCBI Taxonomy" id="3077"/>
    <lineage>
        <taxon>Eukaryota</taxon>
        <taxon>Viridiplantae</taxon>
        <taxon>Chlorophyta</taxon>
        <taxon>core chlorophytes</taxon>
        <taxon>Trebouxiophyceae</taxon>
        <taxon>Chlorellales</taxon>
        <taxon>Chlorellaceae</taxon>
        <taxon>Chlorella clade</taxon>
        <taxon>Chlorella</taxon>
    </lineage>
</organism>
<dbReference type="PANTHER" id="PTHR28629">
    <property type="entry name" value="TRIOKINASE/FMN CYCLASE"/>
    <property type="match status" value="1"/>
</dbReference>
<dbReference type="SMART" id="SM01120">
    <property type="entry name" value="Dak2"/>
    <property type="match status" value="1"/>
</dbReference>
<keyword evidence="5" id="KW-0067">ATP-binding</keyword>
<dbReference type="InterPro" id="IPR036117">
    <property type="entry name" value="DhaL_dom_sf"/>
</dbReference>
<evidence type="ECO:0000256" key="1">
    <source>
        <dbReference type="ARBA" id="ARBA00008757"/>
    </source>
</evidence>
<evidence type="ECO:0000313" key="11">
    <source>
        <dbReference type="EMBL" id="KAI3427439.1"/>
    </source>
</evidence>
<feature type="active site" description="Tele-hemiaminal-histidine intermediate" evidence="6">
    <location>
        <position position="218"/>
    </location>
</feature>
<evidence type="ECO:0008006" key="13">
    <source>
        <dbReference type="Google" id="ProtNLM"/>
    </source>
</evidence>
<dbReference type="PROSITE" id="PS51480">
    <property type="entry name" value="DHAL"/>
    <property type="match status" value="1"/>
</dbReference>